<comment type="caution">
    <text evidence="1">The sequence shown here is derived from an EMBL/GenBank/DDBJ whole genome shotgun (WGS) entry which is preliminary data.</text>
</comment>
<name>A0A1X1EGL6_PANCY</name>
<dbReference type="GO" id="GO:0008168">
    <property type="term" value="F:methyltransferase activity"/>
    <property type="evidence" value="ECO:0007669"/>
    <property type="project" value="UniProtKB-KW"/>
</dbReference>
<accession>A0A1X1EGL6</accession>
<dbReference type="InterPro" id="IPR029063">
    <property type="entry name" value="SAM-dependent_MTases_sf"/>
</dbReference>
<dbReference type="Proteomes" id="UP000193749">
    <property type="component" value="Unassembled WGS sequence"/>
</dbReference>
<dbReference type="SUPFAM" id="SSF53335">
    <property type="entry name" value="S-adenosyl-L-methionine-dependent methyltransferases"/>
    <property type="match status" value="1"/>
</dbReference>
<evidence type="ECO:0000313" key="2">
    <source>
        <dbReference type="Proteomes" id="UP000193749"/>
    </source>
</evidence>
<keyword evidence="1" id="KW-0489">Methyltransferase</keyword>
<evidence type="ECO:0000313" key="1">
    <source>
        <dbReference type="EMBL" id="ORM88019.1"/>
    </source>
</evidence>
<dbReference type="CDD" id="cd02440">
    <property type="entry name" value="AdoMet_MTases"/>
    <property type="match status" value="1"/>
</dbReference>
<dbReference type="PANTHER" id="PTHR43861">
    <property type="entry name" value="TRANS-ACONITATE 2-METHYLTRANSFERASE-RELATED"/>
    <property type="match status" value="1"/>
</dbReference>
<proteinExistence type="predicted"/>
<dbReference type="STRING" id="55209.HA50_29225"/>
<keyword evidence="1" id="KW-0808">Transferase</keyword>
<dbReference type="RefSeq" id="WP_084880983.1">
    <property type="nucleotide sequence ID" value="NZ_JAGGMY010000004.1"/>
</dbReference>
<gene>
    <name evidence="1" type="ORF">HA50_29225</name>
</gene>
<dbReference type="GO" id="GO:0032259">
    <property type="term" value="P:methylation"/>
    <property type="evidence" value="ECO:0007669"/>
    <property type="project" value="UniProtKB-KW"/>
</dbReference>
<dbReference type="EMBL" id="MLJI01000003">
    <property type="protein sequence ID" value="ORM88019.1"/>
    <property type="molecule type" value="Genomic_DNA"/>
</dbReference>
<dbReference type="Gene3D" id="1.10.10.10">
    <property type="entry name" value="Winged helix-like DNA-binding domain superfamily/Winged helix DNA-binding domain"/>
    <property type="match status" value="1"/>
</dbReference>
<dbReference type="InterPro" id="IPR036388">
    <property type="entry name" value="WH-like_DNA-bd_sf"/>
</dbReference>
<dbReference type="AlphaFoldDB" id="A0A1X1EGL6"/>
<dbReference type="Pfam" id="PF13489">
    <property type="entry name" value="Methyltransf_23"/>
    <property type="match status" value="1"/>
</dbReference>
<keyword evidence="2" id="KW-1185">Reference proteome</keyword>
<protein>
    <submittedName>
        <fullName evidence="1">Methyltransferase type 12</fullName>
    </submittedName>
</protein>
<dbReference type="OrthoDB" id="8700339at2"/>
<reference evidence="1 2" key="1">
    <citation type="journal article" date="2017" name="Antonie Van Leeuwenhoek">
        <title>Phylogenomic resolution of the bacterial genus Pantoea and its relationship with Erwinia and Tatumella.</title>
        <authorList>
            <person name="Palmer M."/>
            <person name="Steenkamp E.T."/>
            <person name="Coetzee M.P."/>
            <person name="Chan W.Y."/>
            <person name="van Zyl E."/>
            <person name="De Maayer P."/>
            <person name="Coutinho T.A."/>
            <person name="Blom J."/>
            <person name="Smits T.H."/>
            <person name="Duffy B."/>
            <person name="Venter S.N."/>
        </authorList>
    </citation>
    <scope>NUCLEOTIDE SEQUENCE [LARGE SCALE GENOMIC DNA]</scope>
    <source>
        <strain evidence="1 2">LMG 2657</strain>
    </source>
</reference>
<organism evidence="1 2">
    <name type="scientific">Pantoea cypripedii</name>
    <name type="common">Pectobacterium cypripedii</name>
    <name type="synonym">Erwinia cypripedii</name>
    <dbReference type="NCBI Taxonomy" id="55209"/>
    <lineage>
        <taxon>Bacteria</taxon>
        <taxon>Pseudomonadati</taxon>
        <taxon>Pseudomonadota</taxon>
        <taxon>Gammaproteobacteria</taxon>
        <taxon>Enterobacterales</taxon>
        <taxon>Erwiniaceae</taxon>
        <taxon>Pantoea</taxon>
    </lineage>
</organism>
<sequence length="332" mass="37133">MPSPLPFLDNLLAQHALSGAVVLAFEHQLFDFLTRGADATAVAQHFGWQPEPVGHWLRLLWSGELLQQQAEGYRTHPDAQAYLCRSGTRYIGDAWRYRQQLLQQFARRLPDLLNRSTPRRQDPLEIDTAWADAALSQIAQEQRALSGDTACAIASDLADFQRPVQLLDMGGGPGLITLALAERFPQLSGVVLDLPKTATVAQHNIERAGLSARFRALSQLPETQQVDIIWCSSLLYFMEDRQAMLQQLFRRLKPGGLLMSAHAEVSSDPAEARQVLPFFTPLMMRGYSVTNEGELTQQLQQVGFTIEAIKRLQPFPMSPLNVHLARKPKTSD</sequence>
<dbReference type="Gene3D" id="3.40.50.150">
    <property type="entry name" value="Vaccinia Virus protein VP39"/>
    <property type="match status" value="1"/>
</dbReference>